<reference evidence="1" key="1">
    <citation type="submission" date="2020-06" db="EMBL/GenBank/DDBJ databases">
        <authorList>
            <person name="Li T."/>
            <person name="Hu X."/>
            <person name="Zhang T."/>
            <person name="Song X."/>
            <person name="Zhang H."/>
            <person name="Dai N."/>
            <person name="Sheng W."/>
            <person name="Hou X."/>
            <person name="Wei L."/>
        </authorList>
    </citation>
    <scope>NUCLEOTIDE SEQUENCE</scope>
    <source>
        <strain evidence="1">G01</strain>
        <tissue evidence="1">Leaf</tissue>
    </source>
</reference>
<reference evidence="1" key="2">
    <citation type="journal article" date="2024" name="Plant">
        <title>Genomic evolution and insights into agronomic trait innovations of Sesamum species.</title>
        <authorList>
            <person name="Miao H."/>
            <person name="Wang L."/>
            <person name="Qu L."/>
            <person name="Liu H."/>
            <person name="Sun Y."/>
            <person name="Le M."/>
            <person name="Wang Q."/>
            <person name="Wei S."/>
            <person name="Zheng Y."/>
            <person name="Lin W."/>
            <person name="Duan Y."/>
            <person name="Cao H."/>
            <person name="Xiong S."/>
            <person name="Wang X."/>
            <person name="Wei L."/>
            <person name="Li C."/>
            <person name="Ma Q."/>
            <person name="Ju M."/>
            <person name="Zhao R."/>
            <person name="Li G."/>
            <person name="Mu C."/>
            <person name="Tian Q."/>
            <person name="Mei H."/>
            <person name="Zhang T."/>
            <person name="Gao T."/>
            <person name="Zhang H."/>
        </authorList>
    </citation>
    <scope>NUCLEOTIDE SEQUENCE</scope>
    <source>
        <strain evidence="1">G01</strain>
    </source>
</reference>
<proteinExistence type="predicted"/>
<name>A0AAW2Q7S8_9LAMI</name>
<evidence type="ECO:0000313" key="1">
    <source>
        <dbReference type="EMBL" id="KAL0363920.1"/>
    </source>
</evidence>
<dbReference type="EMBL" id="JACGWK010000003">
    <property type="protein sequence ID" value="KAL0363920.1"/>
    <property type="molecule type" value="Genomic_DNA"/>
</dbReference>
<gene>
    <name evidence="1" type="ORF">Sangu_0489600</name>
</gene>
<comment type="caution">
    <text evidence="1">The sequence shown here is derived from an EMBL/GenBank/DDBJ whole genome shotgun (WGS) entry which is preliminary data.</text>
</comment>
<organism evidence="1">
    <name type="scientific">Sesamum angustifolium</name>
    <dbReference type="NCBI Taxonomy" id="2727405"/>
    <lineage>
        <taxon>Eukaryota</taxon>
        <taxon>Viridiplantae</taxon>
        <taxon>Streptophyta</taxon>
        <taxon>Embryophyta</taxon>
        <taxon>Tracheophyta</taxon>
        <taxon>Spermatophyta</taxon>
        <taxon>Magnoliopsida</taxon>
        <taxon>eudicotyledons</taxon>
        <taxon>Gunneridae</taxon>
        <taxon>Pentapetalae</taxon>
        <taxon>asterids</taxon>
        <taxon>lamiids</taxon>
        <taxon>Lamiales</taxon>
        <taxon>Pedaliaceae</taxon>
        <taxon>Sesamum</taxon>
    </lineage>
</organism>
<accession>A0AAW2Q7S8</accession>
<sequence length="50" mass="5418">MAKIAGLFLKYGFMACKEKFMEGYPSTGEEPSFLNLKAAADSALDPLTTL</sequence>
<dbReference type="AlphaFoldDB" id="A0AAW2Q7S8"/>
<protein>
    <submittedName>
        <fullName evidence="1">Uncharacterized protein</fullName>
    </submittedName>
</protein>